<comment type="caution">
    <text evidence="1">The sequence shown here is derived from an EMBL/GenBank/DDBJ whole genome shotgun (WGS) entry which is preliminary data.</text>
</comment>
<sequence>MTAVTFDPTVTLPEGGLAEHMPAVEHDYLLAWLRRNGINPNAVTADRPVHLGIREISRWEIVPRPLDDPETPAGFHRSDGINPGYGQIWSSEDPGAVLVRWVATPYQVPLPEHLRAELKAALKLKAAASWSTAPGQSQYHDGKPDADDMPWVGAIVHDSGTGECLPAIVAKVHAPEVVDLVVFAATVTETVSARVRRPHAPYDPIDPEAARPAWHWLHT</sequence>
<dbReference type="RefSeq" id="WP_380049326.1">
    <property type="nucleotide sequence ID" value="NZ_JBHLTC010000022.1"/>
</dbReference>
<organism evidence="1 2">
    <name type="scientific">Kribbella deserti</name>
    <dbReference type="NCBI Taxonomy" id="1926257"/>
    <lineage>
        <taxon>Bacteria</taxon>
        <taxon>Bacillati</taxon>
        <taxon>Actinomycetota</taxon>
        <taxon>Actinomycetes</taxon>
        <taxon>Propionibacteriales</taxon>
        <taxon>Kribbellaceae</taxon>
        <taxon>Kribbella</taxon>
    </lineage>
</organism>
<accession>A0ABV6QNE6</accession>
<proteinExistence type="predicted"/>
<evidence type="ECO:0008006" key="3">
    <source>
        <dbReference type="Google" id="ProtNLM"/>
    </source>
</evidence>
<protein>
    <recommendedName>
        <fullName evidence="3">DUF317 domain-containing protein</fullName>
    </recommendedName>
</protein>
<name>A0ABV6QNE6_9ACTN</name>
<evidence type="ECO:0000313" key="1">
    <source>
        <dbReference type="EMBL" id="MFC0626159.1"/>
    </source>
</evidence>
<keyword evidence="2" id="KW-1185">Reference proteome</keyword>
<dbReference type="Proteomes" id="UP001589890">
    <property type="component" value="Unassembled WGS sequence"/>
</dbReference>
<reference evidence="1 2" key="1">
    <citation type="submission" date="2024-09" db="EMBL/GenBank/DDBJ databases">
        <authorList>
            <person name="Sun Q."/>
            <person name="Mori K."/>
        </authorList>
    </citation>
    <scope>NUCLEOTIDE SEQUENCE [LARGE SCALE GENOMIC DNA]</scope>
    <source>
        <strain evidence="1 2">CGMCC 1.15906</strain>
    </source>
</reference>
<gene>
    <name evidence="1" type="ORF">ACFFGN_18925</name>
</gene>
<evidence type="ECO:0000313" key="2">
    <source>
        <dbReference type="Proteomes" id="UP001589890"/>
    </source>
</evidence>
<dbReference type="EMBL" id="JBHLTC010000022">
    <property type="protein sequence ID" value="MFC0626159.1"/>
    <property type="molecule type" value="Genomic_DNA"/>
</dbReference>